<feature type="compositionally biased region" description="Basic and acidic residues" evidence="2">
    <location>
        <begin position="1072"/>
        <end position="1088"/>
    </location>
</feature>
<evidence type="ECO:0000256" key="1">
    <source>
        <dbReference type="SAM" id="Coils"/>
    </source>
</evidence>
<feature type="compositionally biased region" description="Low complexity" evidence="2">
    <location>
        <begin position="649"/>
        <end position="693"/>
    </location>
</feature>
<name>A0A1Q3EJH1_LENED</name>
<feature type="region of interest" description="Disordered" evidence="2">
    <location>
        <begin position="818"/>
        <end position="906"/>
    </location>
</feature>
<feature type="region of interest" description="Disordered" evidence="2">
    <location>
        <begin position="1072"/>
        <end position="1093"/>
    </location>
</feature>
<feature type="compositionally biased region" description="Polar residues" evidence="2">
    <location>
        <begin position="454"/>
        <end position="480"/>
    </location>
</feature>
<sequence length="1115" mass="120803">MNQRLKVEDINGSLIVMEAQIHPSQNYILALYSQRTGHPFADTSSGQRTEETRRTTKKLVKIKIFPILIQTRERLSLPRCSVRLLWVDFELWHVAQSQEIENKIKVALKDLDQKWRTKSRRLKKDSKELEEEKTKARLALENTLDGNVVRQEWERRLSNAGLVSEDWVDITDEEQRKVEMILGADLEFEEDDHRRFHESYAVVDPNSFHSLDDAWLEKQTLRSDDQLSLNASTSSASSISEAWNGPAYALWSSEASRSSAQSSQTSSPEWPNKYLASDASSASSSRPSTSTSMSSSSHSRSKSHGHYIGPQLTSDTDEDEETSFEKWKLALRIRKIREFHDDAADADTRLTLDLDEARRTKSWSKEDEAQRVRAHEVDMLALRERKEMERKADVDSERQRRMAELRQPPLTERDYNTTAQKFLKTLHLERDSPSISDTPTIRQSAFVRTRKQSLSHLQQQEWPESGNDTPTPTARTSTWNFKKENPASAASTLGEAPPLKRLSTAPAHVTSTSGSKVSPPSIFGESVSAGNSKVTVGPTPGPTAQVSTKNALNTVVSVAASVSSSSKKSKKEKEKAEKEKAKAGKKANTAPVERNESSNAETSPRNNETIPVGMTMPGQWGWGGDLTVASTSSVAPAVTGKPSSTSNVSFLASTPSTSSATTLLSSSHPSPYSHPFGSSSTSNTSSPAHSFSAPPAVSFPITTAPTIKTQASHVHAAVPDNRRVWLPPSALETSSNSKNMKGKQPIHAMLEVPAPAPATQIHKSTSGPVNLAGNSPNLSTGAGMLDVPMPTHIQKSVSGPPDVSLKVESTVSPAVTAAVPTSSISQGGQLNSRESHSIKPGVKATHTSSVPPAQPTGSSAPVGSTALPPSSSLTSSSSKKKSKGKKKVTIEEAQDEESANVSKGKGIERLPVDSRYIIEPISEPEAPKPVVAEPQAQEMFKDIFEYDGLKALPISTSASTSSLASENLHQQSGYNVWAPPTASTASSSSSSSNDHARWIPNGGAHESFAIPDKQEKKVRWTPNAYTYDAPNVLEQGQQDVFLSALDSLEAIIRDENGGDSLDGHSAVMIGAGKRDASKKSQGRGKAESNSDDTFWQHAMASLGRGGSNVLAPSAI</sequence>
<feature type="compositionally biased region" description="Polar residues" evidence="2">
    <location>
        <begin position="509"/>
        <end position="518"/>
    </location>
</feature>
<comment type="caution">
    <text evidence="3">The sequence shown here is derived from an EMBL/GenBank/DDBJ whole genome shotgun (WGS) entry which is preliminary data.</text>
</comment>
<feature type="region of interest" description="Disordered" evidence="2">
    <location>
        <begin position="260"/>
        <end position="320"/>
    </location>
</feature>
<feature type="coiled-coil region" evidence="1">
    <location>
        <begin position="112"/>
        <end position="142"/>
    </location>
</feature>
<gene>
    <name evidence="3" type="ORF">LENED_009334</name>
</gene>
<dbReference type="AlphaFoldDB" id="A0A1Q3EJH1"/>
<feature type="compositionally biased region" description="Basic and acidic residues" evidence="2">
    <location>
        <begin position="571"/>
        <end position="582"/>
    </location>
</feature>
<keyword evidence="1" id="KW-0175">Coiled coil</keyword>
<accession>A0A1Q3EJH1</accession>
<protein>
    <submittedName>
        <fullName evidence="3">Uncharacterized protein</fullName>
    </submittedName>
</protein>
<dbReference type="STRING" id="5353.A0A1Q3EJH1"/>
<reference evidence="3 4" key="1">
    <citation type="submission" date="2016-08" db="EMBL/GenBank/DDBJ databases">
        <authorList>
            <consortium name="Lentinula edodes genome sequencing consortium"/>
            <person name="Sakamoto Y."/>
            <person name="Nakade K."/>
            <person name="Sato S."/>
            <person name="Yoshida Y."/>
            <person name="Miyazaki K."/>
            <person name="Natsume S."/>
            <person name="Konno N."/>
        </authorList>
    </citation>
    <scope>NUCLEOTIDE SEQUENCE [LARGE SCALE GENOMIC DNA]</scope>
    <source>
        <strain evidence="3 4">NBRC 111202</strain>
    </source>
</reference>
<evidence type="ECO:0000256" key="2">
    <source>
        <dbReference type="SAM" id="MobiDB-lite"/>
    </source>
</evidence>
<feature type="compositionally biased region" description="Low complexity" evidence="2">
    <location>
        <begin position="555"/>
        <end position="566"/>
    </location>
</feature>
<proteinExistence type="predicted"/>
<reference evidence="3 4" key="2">
    <citation type="submission" date="2017-02" db="EMBL/GenBank/DDBJ databases">
        <title>A genome survey and senescence transcriptome analysis in Lentinula edodes.</title>
        <authorList>
            <person name="Sakamoto Y."/>
            <person name="Nakade K."/>
            <person name="Sato S."/>
            <person name="Yoshida Y."/>
            <person name="Miyazaki K."/>
            <person name="Natsume S."/>
            <person name="Konno N."/>
        </authorList>
    </citation>
    <scope>NUCLEOTIDE SEQUENCE [LARGE SCALE GENOMIC DNA]</scope>
    <source>
        <strain evidence="3 4">NBRC 111202</strain>
    </source>
</reference>
<keyword evidence="4" id="KW-1185">Reference proteome</keyword>
<feature type="region of interest" description="Disordered" evidence="2">
    <location>
        <begin position="450"/>
        <end position="693"/>
    </location>
</feature>
<feature type="compositionally biased region" description="Low complexity" evidence="2">
    <location>
        <begin position="863"/>
        <end position="877"/>
    </location>
</feature>
<evidence type="ECO:0000313" key="3">
    <source>
        <dbReference type="EMBL" id="GAW07350.1"/>
    </source>
</evidence>
<feature type="compositionally biased region" description="Polar residues" evidence="2">
    <location>
        <begin position="542"/>
        <end position="554"/>
    </location>
</feature>
<feature type="region of interest" description="Disordered" evidence="2">
    <location>
        <begin position="979"/>
        <end position="1015"/>
    </location>
</feature>
<feature type="compositionally biased region" description="Basic residues" evidence="2">
    <location>
        <begin position="878"/>
        <end position="887"/>
    </location>
</feature>
<feature type="compositionally biased region" description="Polar residues" evidence="2">
    <location>
        <begin position="845"/>
        <end position="862"/>
    </location>
</feature>
<dbReference type="Proteomes" id="UP000188533">
    <property type="component" value="Unassembled WGS sequence"/>
</dbReference>
<dbReference type="EMBL" id="BDGU01000423">
    <property type="protein sequence ID" value="GAW07350.1"/>
    <property type="molecule type" value="Genomic_DNA"/>
</dbReference>
<feature type="compositionally biased region" description="Low complexity" evidence="2">
    <location>
        <begin position="277"/>
        <end position="298"/>
    </location>
</feature>
<organism evidence="3 4">
    <name type="scientific">Lentinula edodes</name>
    <name type="common">Shiitake mushroom</name>
    <name type="synonym">Lentinus edodes</name>
    <dbReference type="NCBI Taxonomy" id="5353"/>
    <lineage>
        <taxon>Eukaryota</taxon>
        <taxon>Fungi</taxon>
        <taxon>Dikarya</taxon>
        <taxon>Basidiomycota</taxon>
        <taxon>Agaricomycotina</taxon>
        <taxon>Agaricomycetes</taxon>
        <taxon>Agaricomycetidae</taxon>
        <taxon>Agaricales</taxon>
        <taxon>Marasmiineae</taxon>
        <taxon>Omphalotaceae</taxon>
        <taxon>Lentinula</taxon>
    </lineage>
</organism>
<evidence type="ECO:0000313" key="4">
    <source>
        <dbReference type="Proteomes" id="UP000188533"/>
    </source>
</evidence>
<feature type="compositionally biased region" description="Polar residues" evidence="2">
    <location>
        <begin position="818"/>
        <end position="832"/>
    </location>
</feature>
<feature type="compositionally biased region" description="Polar residues" evidence="2">
    <location>
        <begin position="597"/>
        <end position="609"/>
    </location>
</feature>
<feature type="compositionally biased region" description="Low complexity" evidence="2">
    <location>
        <begin position="979"/>
        <end position="992"/>
    </location>
</feature>